<dbReference type="PANTHER" id="PTHR43794">
    <property type="entry name" value="AMINOHYDROLASE SSNA-RELATED"/>
    <property type="match status" value="1"/>
</dbReference>
<dbReference type="OrthoDB" id="9807210at2"/>
<evidence type="ECO:0000259" key="2">
    <source>
        <dbReference type="Pfam" id="PF01979"/>
    </source>
</evidence>
<dbReference type="GO" id="GO:0016810">
    <property type="term" value="F:hydrolase activity, acting on carbon-nitrogen (but not peptide) bonds"/>
    <property type="evidence" value="ECO:0007669"/>
    <property type="project" value="InterPro"/>
</dbReference>
<dbReference type="NCBIfam" id="TIGR03314">
    <property type="entry name" value="Se_ssnA"/>
    <property type="match status" value="1"/>
</dbReference>
<dbReference type="EMBL" id="FQZO01000001">
    <property type="protein sequence ID" value="SHI54611.1"/>
    <property type="molecule type" value="Genomic_DNA"/>
</dbReference>
<gene>
    <name evidence="3" type="ORF">SAMN05444401_0961</name>
</gene>
<dbReference type="Proteomes" id="UP000184080">
    <property type="component" value="Unassembled WGS sequence"/>
</dbReference>
<dbReference type="STRING" id="1121298.SAMN05444401_0961"/>
<dbReference type="InterPro" id="IPR006680">
    <property type="entry name" value="Amidohydro-rel"/>
</dbReference>
<feature type="domain" description="Amidohydrolase-related" evidence="2">
    <location>
        <begin position="57"/>
        <end position="411"/>
    </location>
</feature>
<dbReference type="InterPro" id="IPR011059">
    <property type="entry name" value="Metal-dep_hydrolase_composite"/>
</dbReference>
<dbReference type="SUPFAM" id="SSF51338">
    <property type="entry name" value="Composite domain of metallo-dependent hydrolases"/>
    <property type="match status" value="1"/>
</dbReference>
<keyword evidence="4" id="KW-1185">Reference proteome</keyword>
<dbReference type="SUPFAM" id="SSF51556">
    <property type="entry name" value="Metallo-dependent hydrolases"/>
    <property type="match status" value="1"/>
</dbReference>
<keyword evidence="1" id="KW-0378">Hydrolase</keyword>
<name>A0A1M6C194_9CLOT</name>
<dbReference type="InterPro" id="IPR017700">
    <property type="entry name" value="Aminohydrolase_SsnA"/>
</dbReference>
<dbReference type="PANTHER" id="PTHR43794:SF11">
    <property type="entry name" value="AMIDOHYDROLASE-RELATED DOMAIN-CONTAINING PROTEIN"/>
    <property type="match status" value="1"/>
</dbReference>
<dbReference type="InterPro" id="IPR032466">
    <property type="entry name" value="Metal_Hydrolase"/>
</dbReference>
<dbReference type="Gene3D" id="2.30.40.10">
    <property type="entry name" value="Urease, subunit C, domain 1"/>
    <property type="match status" value="1"/>
</dbReference>
<proteinExistence type="predicted"/>
<dbReference type="AlphaFoldDB" id="A0A1M6C194"/>
<protein>
    <submittedName>
        <fullName evidence="3">Putative selenium metabolism protein SsnA</fullName>
    </submittedName>
</protein>
<evidence type="ECO:0000313" key="3">
    <source>
        <dbReference type="EMBL" id="SHI54611.1"/>
    </source>
</evidence>
<accession>A0A1M6C194</accession>
<organism evidence="3 4">
    <name type="scientific">Clostridium amylolyticum</name>
    <dbReference type="NCBI Taxonomy" id="1121298"/>
    <lineage>
        <taxon>Bacteria</taxon>
        <taxon>Bacillati</taxon>
        <taxon>Bacillota</taxon>
        <taxon>Clostridia</taxon>
        <taxon>Eubacteriales</taxon>
        <taxon>Clostridiaceae</taxon>
        <taxon>Clostridium</taxon>
    </lineage>
</organism>
<reference evidence="3 4" key="1">
    <citation type="submission" date="2016-11" db="EMBL/GenBank/DDBJ databases">
        <authorList>
            <person name="Jaros S."/>
            <person name="Januszkiewicz K."/>
            <person name="Wedrychowicz H."/>
        </authorList>
    </citation>
    <scope>NUCLEOTIDE SEQUENCE [LARGE SCALE GENOMIC DNA]</scope>
    <source>
        <strain evidence="3 4">DSM 21864</strain>
    </source>
</reference>
<dbReference type="Pfam" id="PF01979">
    <property type="entry name" value="Amidohydro_1"/>
    <property type="match status" value="1"/>
</dbReference>
<sequence>MILIGNGKLVTRDDKNTFIEDGCVCIEENSVVDLGTTEEMKNRYTAAQLIDAKKGLIMPGMINTHHHIYSAFARGLAINGYNPKNFGDILEGMWWKLDRLLSLEDTKYSAYATYIDCIRNGVTTVFDHHASYGSIEGSLFQISEAAKELGIRTSLCYEVSDRDGEDKMRQAVKENVEFMKAAKNDLSNMQKGMMGLHASFTLSDKTLEYCAENMPYDGGYHVHAAEGLEDVLSCLDKHNKRVINRLFDFNILGDKTIAVHCNHVSNGEMDLLKATDTIVVHNPESNMGNAVGCTPILEMVKKEITLGLGTDGYTSDMLESMKVANVLHKHHNCNPTVAWGEVPLMLFENNRKIANRFFEKPIGVIEKGALADIIVVEYDPLTPLNGDNVNSHILFGVSGRCVTTTMINGKVLMKDREILAVDTEKIMAESRQLSKKLWQRVNS</sequence>
<dbReference type="InterPro" id="IPR050287">
    <property type="entry name" value="MTA/SAH_deaminase"/>
</dbReference>
<evidence type="ECO:0000256" key="1">
    <source>
        <dbReference type="ARBA" id="ARBA00022801"/>
    </source>
</evidence>
<dbReference type="RefSeq" id="WP_073004139.1">
    <property type="nucleotide sequence ID" value="NZ_FQZO01000001.1"/>
</dbReference>
<evidence type="ECO:0000313" key="4">
    <source>
        <dbReference type="Proteomes" id="UP000184080"/>
    </source>
</evidence>
<dbReference type="CDD" id="cd01298">
    <property type="entry name" value="ATZ_TRZ_like"/>
    <property type="match status" value="1"/>
</dbReference>
<dbReference type="Gene3D" id="3.20.20.140">
    <property type="entry name" value="Metal-dependent hydrolases"/>
    <property type="match status" value="1"/>
</dbReference>
<dbReference type="NCBIfam" id="NF005540">
    <property type="entry name" value="PRK07203.1"/>
    <property type="match status" value="1"/>
</dbReference>